<evidence type="ECO:0000256" key="1">
    <source>
        <dbReference type="ARBA" id="ARBA00001286"/>
    </source>
</evidence>
<dbReference type="RefSeq" id="WP_231714839.1">
    <property type="nucleotide sequence ID" value="NZ_FUWJ01000003.1"/>
</dbReference>
<dbReference type="AlphaFoldDB" id="A0A1T4QTD8"/>
<feature type="domain" description="Methylguanine DNA methyltransferase ribonuclease-like" evidence="11">
    <location>
        <begin position="18"/>
        <end position="77"/>
    </location>
</feature>
<sequence>MLANAIARRYASTMTICFIDSPVGRLSLEAEGEALCAVRWTNADEPPLDTPSRVLREATLQLKRYFERKLKRFDLPLLQHGTDFQKRVWAMMRDIPYGETATYGGMAMALGSGPRAVGMACGRNPIPIIVPCHRVLASGGKEGGFSGGRGLPTKRQLLAVEGVVLL</sequence>
<dbReference type="Proteomes" id="UP000190092">
    <property type="component" value="Unassembled WGS sequence"/>
</dbReference>
<comment type="subcellular location">
    <subcellularLocation>
        <location evidence="9">Cytoplasm</location>
    </subcellularLocation>
</comment>
<dbReference type="PANTHER" id="PTHR10815">
    <property type="entry name" value="METHYLATED-DNA--PROTEIN-CYSTEINE METHYLTRANSFERASE"/>
    <property type="match status" value="1"/>
</dbReference>
<comment type="catalytic activity">
    <reaction evidence="8 9">
        <text>a 6-O-methyl-2'-deoxyguanosine in DNA + L-cysteinyl-[protein] = S-methyl-L-cysteinyl-[protein] + a 2'-deoxyguanosine in DNA</text>
        <dbReference type="Rhea" id="RHEA:24000"/>
        <dbReference type="Rhea" id="RHEA-COMP:10131"/>
        <dbReference type="Rhea" id="RHEA-COMP:10132"/>
        <dbReference type="Rhea" id="RHEA-COMP:11367"/>
        <dbReference type="Rhea" id="RHEA-COMP:11368"/>
        <dbReference type="ChEBI" id="CHEBI:29950"/>
        <dbReference type="ChEBI" id="CHEBI:82612"/>
        <dbReference type="ChEBI" id="CHEBI:85445"/>
        <dbReference type="ChEBI" id="CHEBI:85448"/>
        <dbReference type="EC" id="2.1.1.63"/>
    </reaction>
</comment>
<keyword evidence="13" id="KW-1185">Reference proteome</keyword>
<reference evidence="13" key="1">
    <citation type="submission" date="2017-02" db="EMBL/GenBank/DDBJ databases">
        <authorList>
            <person name="Varghese N."/>
            <person name="Submissions S."/>
        </authorList>
    </citation>
    <scope>NUCLEOTIDE SEQUENCE [LARGE SCALE GENOMIC DNA]</scope>
    <source>
        <strain evidence="13">ATCC 27094</strain>
    </source>
</reference>
<evidence type="ECO:0000313" key="12">
    <source>
        <dbReference type="EMBL" id="SKA07022.1"/>
    </source>
</evidence>
<evidence type="ECO:0000259" key="10">
    <source>
        <dbReference type="Pfam" id="PF01035"/>
    </source>
</evidence>
<feature type="domain" description="Methylated-DNA-[protein]-cysteine S-methyltransferase DNA binding" evidence="10">
    <location>
        <begin position="83"/>
        <end position="163"/>
    </location>
</feature>
<dbReference type="SUPFAM" id="SSF46767">
    <property type="entry name" value="Methylated DNA-protein cysteine methyltransferase, C-terminal domain"/>
    <property type="match status" value="1"/>
</dbReference>
<dbReference type="NCBIfam" id="TIGR00589">
    <property type="entry name" value="ogt"/>
    <property type="match status" value="1"/>
</dbReference>
<dbReference type="InterPro" id="IPR023546">
    <property type="entry name" value="MGMT"/>
</dbReference>
<comment type="function">
    <text evidence="9">Involved in the cellular defense against the biological effects of O6-methylguanine (O6-MeG) and O4-methylthymine (O4-MeT) in DNA. Repairs the methylated nucleobase in DNA by stoichiometrically transferring the methyl group to a cysteine residue in the enzyme. This is a suicide reaction: the enzyme is irreversibly inactivated.</text>
</comment>
<evidence type="ECO:0000313" key="13">
    <source>
        <dbReference type="Proteomes" id="UP000190092"/>
    </source>
</evidence>
<dbReference type="GO" id="GO:0003908">
    <property type="term" value="F:methylated-DNA-[protein]-cysteine S-methyltransferase activity"/>
    <property type="evidence" value="ECO:0007669"/>
    <property type="project" value="UniProtKB-UniRule"/>
</dbReference>
<evidence type="ECO:0000256" key="7">
    <source>
        <dbReference type="ARBA" id="ARBA00023204"/>
    </source>
</evidence>
<evidence type="ECO:0000259" key="11">
    <source>
        <dbReference type="Pfam" id="PF02870"/>
    </source>
</evidence>
<name>A0A1T4QTD8_9HYPH</name>
<dbReference type="GO" id="GO:0006307">
    <property type="term" value="P:DNA alkylation repair"/>
    <property type="evidence" value="ECO:0007669"/>
    <property type="project" value="UniProtKB-UniRule"/>
</dbReference>
<evidence type="ECO:0000256" key="3">
    <source>
        <dbReference type="ARBA" id="ARBA00022490"/>
    </source>
</evidence>
<proteinExistence type="inferred from homology"/>
<evidence type="ECO:0000256" key="4">
    <source>
        <dbReference type="ARBA" id="ARBA00022603"/>
    </source>
</evidence>
<feature type="active site" description="Nucleophile; methyl group acceptor" evidence="9">
    <location>
        <position position="132"/>
    </location>
</feature>
<keyword evidence="6 9" id="KW-0227">DNA damage</keyword>
<dbReference type="InterPro" id="IPR014048">
    <property type="entry name" value="MethylDNA_cys_MeTrfase_DNA-bd"/>
</dbReference>
<dbReference type="InterPro" id="IPR008332">
    <property type="entry name" value="MethylG_MeTrfase_N"/>
</dbReference>
<gene>
    <name evidence="12" type="ORF">SAMN02745126_03437</name>
</gene>
<dbReference type="Pfam" id="PF01035">
    <property type="entry name" value="DNA_binding_1"/>
    <property type="match status" value="1"/>
</dbReference>
<dbReference type="CDD" id="cd06445">
    <property type="entry name" value="ATase"/>
    <property type="match status" value="1"/>
</dbReference>
<dbReference type="Pfam" id="PF02870">
    <property type="entry name" value="Methyltransf_1N"/>
    <property type="match status" value="1"/>
</dbReference>
<comment type="catalytic activity">
    <reaction evidence="1 9">
        <text>a 4-O-methyl-thymidine in DNA + L-cysteinyl-[protein] = a thymidine in DNA + S-methyl-L-cysteinyl-[protein]</text>
        <dbReference type="Rhea" id="RHEA:53428"/>
        <dbReference type="Rhea" id="RHEA-COMP:10131"/>
        <dbReference type="Rhea" id="RHEA-COMP:10132"/>
        <dbReference type="Rhea" id="RHEA-COMP:13555"/>
        <dbReference type="Rhea" id="RHEA-COMP:13556"/>
        <dbReference type="ChEBI" id="CHEBI:29950"/>
        <dbReference type="ChEBI" id="CHEBI:82612"/>
        <dbReference type="ChEBI" id="CHEBI:137386"/>
        <dbReference type="ChEBI" id="CHEBI:137387"/>
        <dbReference type="EC" id="2.1.1.63"/>
    </reaction>
</comment>
<organism evidence="12 13">
    <name type="scientific">Enhydrobacter aerosaccus</name>
    <dbReference type="NCBI Taxonomy" id="225324"/>
    <lineage>
        <taxon>Bacteria</taxon>
        <taxon>Pseudomonadati</taxon>
        <taxon>Pseudomonadota</taxon>
        <taxon>Alphaproteobacteria</taxon>
        <taxon>Hyphomicrobiales</taxon>
        <taxon>Enhydrobacter</taxon>
    </lineage>
</organism>
<comment type="similarity">
    <text evidence="2 9">Belongs to the MGMT family.</text>
</comment>
<protein>
    <recommendedName>
        <fullName evidence="9">Methylated-DNA--protein-cysteine methyltransferase</fullName>
        <ecNumber evidence="9">2.1.1.63</ecNumber>
    </recommendedName>
    <alternativeName>
        <fullName evidence="9">6-O-methylguanine-DNA methyltransferase</fullName>
        <shortName evidence="9">MGMT</shortName>
    </alternativeName>
    <alternativeName>
        <fullName evidence="9">O-6-methylguanine-DNA-alkyltransferase</fullName>
    </alternativeName>
</protein>
<dbReference type="InterPro" id="IPR036388">
    <property type="entry name" value="WH-like_DNA-bd_sf"/>
</dbReference>
<dbReference type="PROSITE" id="PS00374">
    <property type="entry name" value="MGMT"/>
    <property type="match status" value="1"/>
</dbReference>
<dbReference type="InterPro" id="IPR036217">
    <property type="entry name" value="MethylDNA_cys_MeTrfase_DNAb"/>
</dbReference>
<keyword evidence="3 9" id="KW-0963">Cytoplasm</keyword>
<keyword evidence="7 9" id="KW-0234">DNA repair</keyword>
<dbReference type="PANTHER" id="PTHR10815:SF13">
    <property type="entry name" value="METHYLATED-DNA--PROTEIN-CYSTEINE METHYLTRANSFERASE"/>
    <property type="match status" value="1"/>
</dbReference>
<evidence type="ECO:0000256" key="8">
    <source>
        <dbReference type="ARBA" id="ARBA00049348"/>
    </source>
</evidence>
<keyword evidence="5 9" id="KW-0808">Transferase</keyword>
<evidence type="ECO:0000256" key="9">
    <source>
        <dbReference type="HAMAP-Rule" id="MF_00772"/>
    </source>
</evidence>
<dbReference type="InterPro" id="IPR036631">
    <property type="entry name" value="MGMT_N_sf"/>
</dbReference>
<keyword evidence="4 9" id="KW-0489">Methyltransferase</keyword>
<evidence type="ECO:0000256" key="5">
    <source>
        <dbReference type="ARBA" id="ARBA00022679"/>
    </source>
</evidence>
<dbReference type="InterPro" id="IPR001497">
    <property type="entry name" value="MethylDNA_cys_MeTrfase_AS"/>
</dbReference>
<dbReference type="GO" id="GO:0005737">
    <property type="term" value="C:cytoplasm"/>
    <property type="evidence" value="ECO:0007669"/>
    <property type="project" value="UniProtKB-SubCell"/>
</dbReference>
<dbReference type="FunFam" id="1.10.10.10:FF:000214">
    <property type="entry name" value="Methylated-DNA--protein-cysteine methyltransferase"/>
    <property type="match status" value="1"/>
</dbReference>
<dbReference type="SUPFAM" id="SSF53155">
    <property type="entry name" value="Methylated DNA-protein cysteine methyltransferase domain"/>
    <property type="match status" value="1"/>
</dbReference>
<dbReference type="GO" id="GO:0032259">
    <property type="term" value="P:methylation"/>
    <property type="evidence" value="ECO:0007669"/>
    <property type="project" value="UniProtKB-KW"/>
</dbReference>
<dbReference type="STRING" id="225324.SAMN02745126_03437"/>
<comment type="miscellaneous">
    <text evidence="9">This enzyme catalyzes only one turnover and therefore is not strictly catalytic. According to one definition, an enzyme is a biocatalyst that acts repeatedly and over many reaction cycles.</text>
</comment>
<dbReference type="Gene3D" id="3.30.160.70">
    <property type="entry name" value="Methylated DNA-protein cysteine methyltransferase domain"/>
    <property type="match status" value="1"/>
</dbReference>
<dbReference type="Gene3D" id="1.10.10.10">
    <property type="entry name" value="Winged helix-like DNA-binding domain superfamily/Winged helix DNA-binding domain"/>
    <property type="match status" value="1"/>
</dbReference>
<accession>A0A1T4QTD8</accession>
<evidence type="ECO:0000256" key="2">
    <source>
        <dbReference type="ARBA" id="ARBA00008711"/>
    </source>
</evidence>
<evidence type="ECO:0000256" key="6">
    <source>
        <dbReference type="ARBA" id="ARBA00022763"/>
    </source>
</evidence>
<dbReference type="EC" id="2.1.1.63" evidence="9"/>
<dbReference type="HAMAP" id="MF_00772">
    <property type="entry name" value="OGT"/>
    <property type="match status" value="1"/>
</dbReference>
<dbReference type="EMBL" id="FUWJ01000003">
    <property type="protein sequence ID" value="SKA07022.1"/>
    <property type="molecule type" value="Genomic_DNA"/>
</dbReference>